<evidence type="ECO:0000259" key="3">
    <source>
        <dbReference type="Pfam" id="PF16399"/>
    </source>
</evidence>
<gene>
    <name evidence="4" type="primary">AQR_0</name>
    <name evidence="4" type="ORF">Bhyg_12288</name>
</gene>
<keyword evidence="2" id="KW-0732">Signal</keyword>
<keyword evidence="1" id="KW-0812">Transmembrane</keyword>
<keyword evidence="1" id="KW-1133">Transmembrane helix</keyword>
<dbReference type="EMBL" id="WJQU01000003">
    <property type="protein sequence ID" value="KAJ6639542.1"/>
    <property type="molecule type" value="Genomic_DNA"/>
</dbReference>
<dbReference type="AlphaFoldDB" id="A0A9Q0S0A3"/>
<dbReference type="OrthoDB" id="1879at2759"/>
<evidence type="ECO:0000313" key="4">
    <source>
        <dbReference type="EMBL" id="KAJ6639542.1"/>
    </source>
</evidence>
<keyword evidence="4" id="KW-0547">Nucleotide-binding</keyword>
<organism evidence="4 5">
    <name type="scientific">Pseudolycoriella hygida</name>
    <dbReference type="NCBI Taxonomy" id="35572"/>
    <lineage>
        <taxon>Eukaryota</taxon>
        <taxon>Metazoa</taxon>
        <taxon>Ecdysozoa</taxon>
        <taxon>Arthropoda</taxon>
        <taxon>Hexapoda</taxon>
        <taxon>Insecta</taxon>
        <taxon>Pterygota</taxon>
        <taxon>Neoptera</taxon>
        <taxon>Endopterygota</taxon>
        <taxon>Diptera</taxon>
        <taxon>Nematocera</taxon>
        <taxon>Sciaroidea</taxon>
        <taxon>Sciaridae</taxon>
        <taxon>Pseudolycoriella</taxon>
    </lineage>
</organism>
<dbReference type="Proteomes" id="UP001151699">
    <property type="component" value="Chromosome X"/>
</dbReference>
<evidence type="ECO:0000256" key="2">
    <source>
        <dbReference type="SAM" id="SignalP"/>
    </source>
</evidence>
<keyword evidence="5" id="KW-1185">Reference proteome</keyword>
<evidence type="ECO:0000256" key="1">
    <source>
        <dbReference type="SAM" id="Phobius"/>
    </source>
</evidence>
<feature type="signal peptide" evidence="2">
    <location>
        <begin position="1"/>
        <end position="25"/>
    </location>
</feature>
<sequence>MKKKKLHILITFLLIFMENMNRTTQNFNLIKSHNDCPKKSIFEVVILIKKYLKNDKEILKTKNRNIKFLFYNFPTIFLRFSIIVPTKVHQSLHFEKLHFECQWKKFVIFFVEKQTELLDELRTLNYKLKCQELYWLYAVFACNLYTLRAILWKKHKLRSRSIYEPSKKKNYCYYLLIIKQNLTTEIIIQHTLVGLLKKKNRQKVAVNVIQTNNEPISYQTVYSFNGWWKLFTYNYTRQTKKNKNKWNNHINLLKFYSEGISVTELSSSCRPESKNIFLIEFFDEYLLEMLKFYSRFEINDESGDALTDHDMTQIHYSKIISLQGALVSLSSSLEPRMKAFLLIDKQAEANMSIELFFQICYTSHGEKRLFLVFFLVFDYNLMSNILNKKWNKEIKTKSKHLRTSDLVKIQQKKTQKKSQSHLFDQITSVLQDIW</sequence>
<feature type="chain" id="PRO_5040304799" evidence="2">
    <location>
        <begin position="26"/>
        <end position="434"/>
    </location>
</feature>
<dbReference type="InterPro" id="IPR032174">
    <property type="entry name" value="Aquarius_N"/>
</dbReference>
<comment type="caution">
    <text evidence="4">The sequence shown here is derived from an EMBL/GenBank/DDBJ whole genome shotgun (WGS) entry which is preliminary data.</text>
</comment>
<keyword evidence="4" id="KW-0067">ATP-binding</keyword>
<accession>A0A9Q0S0A3</accession>
<dbReference type="Pfam" id="PF16399">
    <property type="entry name" value="Aquarius_N_1st"/>
    <property type="match status" value="1"/>
</dbReference>
<keyword evidence="4" id="KW-0347">Helicase</keyword>
<keyword evidence="4" id="KW-0378">Hydrolase</keyword>
<dbReference type="GO" id="GO:0004386">
    <property type="term" value="F:helicase activity"/>
    <property type="evidence" value="ECO:0007669"/>
    <property type="project" value="UniProtKB-KW"/>
</dbReference>
<keyword evidence="1" id="KW-0472">Membrane</keyword>
<feature type="transmembrane region" description="Helical" evidence="1">
    <location>
        <begin position="133"/>
        <end position="151"/>
    </location>
</feature>
<reference evidence="4" key="1">
    <citation type="submission" date="2022-07" db="EMBL/GenBank/DDBJ databases">
        <authorList>
            <person name="Trinca V."/>
            <person name="Uliana J.V.C."/>
            <person name="Torres T.T."/>
            <person name="Ward R.J."/>
            <person name="Monesi N."/>
        </authorList>
    </citation>
    <scope>NUCLEOTIDE SEQUENCE</scope>
    <source>
        <strain evidence="4">HSMRA1968</strain>
        <tissue evidence="4">Whole embryos</tissue>
    </source>
</reference>
<feature type="domain" description="RNA helicase aquarius N-terminal" evidence="3">
    <location>
        <begin position="286"/>
        <end position="329"/>
    </location>
</feature>
<protein>
    <submittedName>
        <fullName evidence="4">RNA helicase aquarius</fullName>
    </submittedName>
</protein>
<evidence type="ECO:0000313" key="5">
    <source>
        <dbReference type="Proteomes" id="UP001151699"/>
    </source>
</evidence>
<proteinExistence type="predicted"/>
<name>A0A9Q0S0A3_9DIPT</name>